<sequence length="129" mass="13982">MSTFTMYPSTEPDNQAAQSTRVDPVHPAVHFGATAQLQQDNNTAEGQARETNQDDGIESIMFDAVGNRNQAFEDMTEDNLREAIANLFGYARVGNGLGYMSPVQQAAQQAYAHFHAVSSKKGTGLQNAT</sequence>
<organism evidence="2 3">
    <name type="scientific">Cyclocybe aegerita</name>
    <name type="common">Black poplar mushroom</name>
    <name type="synonym">Agrocybe aegerita</name>
    <dbReference type="NCBI Taxonomy" id="1973307"/>
    <lineage>
        <taxon>Eukaryota</taxon>
        <taxon>Fungi</taxon>
        <taxon>Dikarya</taxon>
        <taxon>Basidiomycota</taxon>
        <taxon>Agaricomycotina</taxon>
        <taxon>Agaricomycetes</taxon>
        <taxon>Agaricomycetidae</taxon>
        <taxon>Agaricales</taxon>
        <taxon>Agaricineae</taxon>
        <taxon>Bolbitiaceae</taxon>
        <taxon>Cyclocybe</taxon>
    </lineage>
</organism>
<accession>A0A8S0W5Y8</accession>
<comment type="caution">
    <text evidence="2">The sequence shown here is derived from an EMBL/GenBank/DDBJ whole genome shotgun (WGS) entry which is preliminary data.</text>
</comment>
<evidence type="ECO:0000313" key="2">
    <source>
        <dbReference type="EMBL" id="CAA7257493.1"/>
    </source>
</evidence>
<evidence type="ECO:0000313" key="3">
    <source>
        <dbReference type="Proteomes" id="UP000467700"/>
    </source>
</evidence>
<name>A0A8S0W5Y8_CYCAE</name>
<gene>
    <name evidence="2" type="ORF">AAE3_LOCUS81</name>
</gene>
<protein>
    <submittedName>
        <fullName evidence="2">Uncharacterized protein</fullName>
    </submittedName>
</protein>
<dbReference type="AlphaFoldDB" id="A0A8S0W5Y8"/>
<dbReference type="OrthoDB" id="10506919at2759"/>
<dbReference type="Proteomes" id="UP000467700">
    <property type="component" value="Unassembled WGS sequence"/>
</dbReference>
<feature type="compositionally biased region" description="Polar residues" evidence="1">
    <location>
        <begin position="35"/>
        <end position="45"/>
    </location>
</feature>
<feature type="region of interest" description="Disordered" evidence="1">
    <location>
        <begin position="34"/>
        <end position="55"/>
    </location>
</feature>
<feature type="region of interest" description="Disordered" evidence="1">
    <location>
        <begin position="1"/>
        <end position="21"/>
    </location>
</feature>
<proteinExistence type="predicted"/>
<keyword evidence="3" id="KW-1185">Reference proteome</keyword>
<dbReference type="EMBL" id="CACVBS010000001">
    <property type="protein sequence ID" value="CAA7257493.1"/>
    <property type="molecule type" value="Genomic_DNA"/>
</dbReference>
<evidence type="ECO:0000256" key="1">
    <source>
        <dbReference type="SAM" id="MobiDB-lite"/>
    </source>
</evidence>
<reference evidence="2 3" key="1">
    <citation type="submission" date="2020-01" db="EMBL/GenBank/DDBJ databases">
        <authorList>
            <person name="Gupta K D."/>
        </authorList>
    </citation>
    <scope>NUCLEOTIDE SEQUENCE [LARGE SCALE GENOMIC DNA]</scope>
</reference>